<reference evidence="8" key="3">
    <citation type="journal article" date="2023" name="Microbiol. Resour. Announc.">
        <title>Draft Genome Sequence of Granulicatella sp. Strain S8, Isolated from a Marine Fish, Seriola quinqueradiata.</title>
        <authorList>
            <person name="Lee M."/>
            <person name="Farooq A."/>
            <person name="Jeong J.B."/>
            <person name="Jung M.Y."/>
        </authorList>
    </citation>
    <scope>NUCLEOTIDE SEQUENCE</scope>
    <source>
        <strain evidence="8">S8</strain>
    </source>
</reference>
<keyword evidence="3" id="KW-1003">Cell membrane</keyword>
<dbReference type="NCBIfam" id="TIGR00797">
    <property type="entry name" value="matE"/>
    <property type="match status" value="1"/>
</dbReference>
<evidence type="ECO:0000256" key="1">
    <source>
        <dbReference type="ARBA" id="ARBA00004651"/>
    </source>
</evidence>
<keyword evidence="5 7" id="KW-1133">Transmembrane helix</keyword>
<evidence type="ECO:0000256" key="4">
    <source>
        <dbReference type="ARBA" id="ARBA00022692"/>
    </source>
</evidence>
<comment type="caution">
    <text evidence="8">The sequence shown here is derived from an EMBL/GenBank/DDBJ whole genome shotgun (WGS) entry which is preliminary data.</text>
</comment>
<reference evidence="8" key="1">
    <citation type="submission" date="2022-07" db="EMBL/GenBank/DDBJ databases">
        <authorList>
            <person name="Jung M.-Y."/>
            <person name="Lee M."/>
        </authorList>
    </citation>
    <scope>NUCLEOTIDE SEQUENCE</scope>
    <source>
        <strain evidence="8">S8</strain>
    </source>
</reference>
<evidence type="ECO:0000256" key="3">
    <source>
        <dbReference type="ARBA" id="ARBA00022475"/>
    </source>
</evidence>
<feature type="transmembrane region" description="Helical" evidence="7">
    <location>
        <begin position="320"/>
        <end position="339"/>
    </location>
</feature>
<dbReference type="InterPro" id="IPR002528">
    <property type="entry name" value="MATE_fam"/>
</dbReference>
<accession>A0ABT1WMW9</accession>
<feature type="transmembrane region" description="Helical" evidence="7">
    <location>
        <begin position="246"/>
        <end position="266"/>
    </location>
</feature>
<evidence type="ECO:0000313" key="9">
    <source>
        <dbReference type="Proteomes" id="UP001059480"/>
    </source>
</evidence>
<sequence>MENTNKLATNRLFLLIIQMAVPSIFSMFIQSMYNIVDSIFVAMLSTEALTATSIAYPIQNLILAITVGFGTGLNAFLARNLGRKNYKQANQAASLGLLMSIVHYLIVLLLSLFLAKPFLSLFSDNPTTIDLAYQYIMIICIFSFSVFIHITIEKVFQACGSMVEPMLFQLLGSIVNLILDPIFIFGWGIFPAMGIRGAAIATVIGQAVSMMIAIYVYRRKKLDVQFQFKQLQWNGKILKEIYTTSIPSFLLLSIGSVMVSCLNYLLKAFSEVAVLAFGIYFRLQTFVFMPINGLVQGTLPIMSFSYGAKQKERLLDCLKISLALTCFFSILGTVIFQMFPGTLLMLFNSSPEVLSVGVPALRIISLSFFFAGFGYVFTSYFQATRSPLFSVFIILGRQLLILVPLAMLFGQVKGLNGFWWAFIATEGIVMAMSFILLKLDLSRKAIYKIPARQGSACLDKATEAVKS</sequence>
<dbReference type="PANTHER" id="PTHR43549">
    <property type="entry name" value="MULTIDRUG RESISTANCE PROTEIN YPNP-RELATED"/>
    <property type="match status" value="1"/>
</dbReference>
<keyword evidence="9" id="KW-1185">Reference proteome</keyword>
<feature type="transmembrane region" description="Helical" evidence="7">
    <location>
        <begin position="388"/>
        <end position="412"/>
    </location>
</feature>
<dbReference type="RefSeq" id="WP_256944695.1">
    <property type="nucleotide sequence ID" value="NZ_JANHNZ010000002.1"/>
</dbReference>
<protein>
    <submittedName>
        <fullName evidence="8">MATE family efflux transporter</fullName>
    </submittedName>
</protein>
<evidence type="ECO:0000313" key="8">
    <source>
        <dbReference type="EMBL" id="MCQ9209584.1"/>
    </source>
</evidence>
<evidence type="ECO:0000256" key="6">
    <source>
        <dbReference type="ARBA" id="ARBA00023136"/>
    </source>
</evidence>
<dbReference type="Proteomes" id="UP001059480">
    <property type="component" value="Unassembled WGS sequence"/>
</dbReference>
<name>A0ABT1WMW9_9LACT</name>
<feature type="transmembrane region" description="Helical" evidence="7">
    <location>
        <begin position="53"/>
        <end position="77"/>
    </location>
</feature>
<dbReference type="PANTHER" id="PTHR43549:SF2">
    <property type="entry name" value="MULTIDRUG RESISTANCE PROTEIN NORM-RELATED"/>
    <property type="match status" value="1"/>
</dbReference>
<feature type="transmembrane region" description="Helical" evidence="7">
    <location>
        <begin position="12"/>
        <end position="33"/>
    </location>
</feature>
<feature type="transmembrane region" description="Helical" evidence="7">
    <location>
        <begin position="418"/>
        <end position="437"/>
    </location>
</feature>
<dbReference type="InterPro" id="IPR052031">
    <property type="entry name" value="Membrane_Transporter-Flippase"/>
</dbReference>
<feature type="transmembrane region" description="Helical" evidence="7">
    <location>
        <begin position="286"/>
        <end position="308"/>
    </location>
</feature>
<proteinExistence type="predicted"/>
<evidence type="ECO:0000256" key="2">
    <source>
        <dbReference type="ARBA" id="ARBA00022448"/>
    </source>
</evidence>
<dbReference type="Pfam" id="PF01554">
    <property type="entry name" value="MatE"/>
    <property type="match status" value="2"/>
</dbReference>
<feature type="transmembrane region" description="Helical" evidence="7">
    <location>
        <begin position="97"/>
        <end position="115"/>
    </location>
</feature>
<evidence type="ECO:0000256" key="5">
    <source>
        <dbReference type="ARBA" id="ARBA00022989"/>
    </source>
</evidence>
<organism evidence="8 9">
    <name type="scientific">Granulicatella seriolae</name>
    <dbReference type="NCBI Taxonomy" id="2967226"/>
    <lineage>
        <taxon>Bacteria</taxon>
        <taxon>Bacillati</taxon>
        <taxon>Bacillota</taxon>
        <taxon>Bacilli</taxon>
        <taxon>Lactobacillales</taxon>
        <taxon>Carnobacteriaceae</taxon>
        <taxon>Granulicatella</taxon>
    </lineage>
</organism>
<gene>
    <name evidence="8" type="ORF">NPA36_03385</name>
</gene>
<keyword evidence="6 7" id="KW-0472">Membrane</keyword>
<feature type="transmembrane region" description="Helical" evidence="7">
    <location>
        <begin position="195"/>
        <end position="217"/>
    </location>
</feature>
<dbReference type="InterPro" id="IPR048279">
    <property type="entry name" value="MdtK-like"/>
</dbReference>
<reference evidence="8" key="2">
    <citation type="journal article" date="2023" name="Curr. Microbiol.">
        <title>Granulicatella seriolae sp. nov., a Novel Facultative Anaerobe Isolated from Yellowtail Marine Fish.</title>
        <authorList>
            <person name="Lee M."/>
            <person name="Choi Y.J."/>
            <person name="Farooq A."/>
            <person name="Jeong J.B."/>
            <person name="Jung M.Y."/>
        </authorList>
    </citation>
    <scope>NUCLEOTIDE SEQUENCE</scope>
    <source>
        <strain evidence="8">S8</strain>
    </source>
</reference>
<feature type="transmembrane region" description="Helical" evidence="7">
    <location>
        <begin position="359"/>
        <end position="381"/>
    </location>
</feature>
<comment type="subcellular location">
    <subcellularLocation>
        <location evidence="1">Cell membrane</location>
        <topology evidence="1">Multi-pass membrane protein</topology>
    </subcellularLocation>
</comment>
<evidence type="ECO:0000256" key="7">
    <source>
        <dbReference type="SAM" id="Phobius"/>
    </source>
</evidence>
<dbReference type="PIRSF" id="PIRSF006603">
    <property type="entry name" value="DinF"/>
    <property type="match status" value="1"/>
</dbReference>
<feature type="transmembrane region" description="Helical" evidence="7">
    <location>
        <begin position="168"/>
        <end position="189"/>
    </location>
</feature>
<dbReference type="EMBL" id="JANHNZ010000002">
    <property type="protein sequence ID" value="MCQ9209584.1"/>
    <property type="molecule type" value="Genomic_DNA"/>
</dbReference>
<keyword evidence="4 7" id="KW-0812">Transmembrane</keyword>
<feature type="transmembrane region" description="Helical" evidence="7">
    <location>
        <begin position="135"/>
        <end position="156"/>
    </location>
</feature>
<keyword evidence="2" id="KW-0813">Transport</keyword>